<dbReference type="Gramene" id="Psat03G0416900-T1">
    <property type="protein sequence ID" value="KAI5429474.1"/>
    <property type="gene ID" value="KIW84_034169"/>
</dbReference>
<sequence length="202" mass="23142">MDKEHVIEEYYMTYELGSGVDEDSCDDMPALIRFNEEENLTKDFTFKVGMKFSSLKEFKETILENNILNGKEVGFAKNDSNRCKFFNKNAYADLVAKMIIDKLKNNTKMKLHEVVADVRLRFVTEIIGYKAFKDTKLARKVIKSMIPKRKQAKHVSIPNRQSGRLRILKTRDIVGPMNNVDNVVLGPDEEDTSGIGAKRNKA</sequence>
<evidence type="ECO:0000313" key="1">
    <source>
        <dbReference type="EMBL" id="KAI5429474.1"/>
    </source>
</evidence>
<name>A0A9D5B4U6_PEA</name>
<evidence type="ECO:0000313" key="2">
    <source>
        <dbReference type="Proteomes" id="UP001058974"/>
    </source>
</evidence>
<dbReference type="Proteomes" id="UP001058974">
    <property type="component" value="Chromosome 3"/>
</dbReference>
<proteinExistence type="predicted"/>
<comment type="caution">
    <text evidence="1">The sequence shown here is derived from an EMBL/GenBank/DDBJ whole genome shotgun (WGS) entry which is preliminary data.</text>
</comment>
<dbReference type="EMBL" id="JAMSHJ010000003">
    <property type="protein sequence ID" value="KAI5429474.1"/>
    <property type="molecule type" value="Genomic_DNA"/>
</dbReference>
<accession>A0A9D5B4U6</accession>
<gene>
    <name evidence="1" type="ORF">KIW84_034169</name>
</gene>
<organism evidence="1 2">
    <name type="scientific">Pisum sativum</name>
    <name type="common">Garden pea</name>
    <name type="synonym">Lathyrus oleraceus</name>
    <dbReference type="NCBI Taxonomy" id="3888"/>
    <lineage>
        <taxon>Eukaryota</taxon>
        <taxon>Viridiplantae</taxon>
        <taxon>Streptophyta</taxon>
        <taxon>Embryophyta</taxon>
        <taxon>Tracheophyta</taxon>
        <taxon>Spermatophyta</taxon>
        <taxon>Magnoliopsida</taxon>
        <taxon>eudicotyledons</taxon>
        <taxon>Gunneridae</taxon>
        <taxon>Pentapetalae</taxon>
        <taxon>rosids</taxon>
        <taxon>fabids</taxon>
        <taxon>Fabales</taxon>
        <taxon>Fabaceae</taxon>
        <taxon>Papilionoideae</taxon>
        <taxon>50 kb inversion clade</taxon>
        <taxon>NPAAA clade</taxon>
        <taxon>Hologalegina</taxon>
        <taxon>IRL clade</taxon>
        <taxon>Fabeae</taxon>
        <taxon>Lathyrus</taxon>
    </lineage>
</organism>
<protein>
    <submittedName>
        <fullName evidence="1">Uncharacterized protein</fullName>
    </submittedName>
</protein>
<dbReference type="AlphaFoldDB" id="A0A9D5B4U6"/>
<reference evidence="1 2" key="1">
    <citation type="journal article" date="2022" name="Nat. Genet.">
        <title>Improved pea reference genome and pan-genome highlight genomic features and evolutionary characteristics.</title>
        <authorList>
            <person name="Yang T."/>
            <person name="Liu R."/>
            <person name="Luo Y."/>
            <person name="Hu S."/>
            <person name="Wang D."/>
            <person name="Wang C."/>
            <person name="Pandey M.K."/>
            <person name="Ge S."/>
            <person name="Xu Q."/>
            <person name="Li N."/>
            <person name="Li G."/>
            <person name="Huang Y."/>
            <person name="Saxena R.K."/>
            <person name="Ji Y."/>
            <person name="Li M."/>
            <person name="Yan X."/>
            <person name="He Y."/>
            <person name="Liu Y."/>
            <person name="Wang X."/>
            <person name="Xiang C."/>
            <person name="Varshney R.K."/>
            <person name="Ding H."/>
            <person name="Gao S."/>
            <person name="Zong X."/>
        </authorList>
    </citation>
    <scope>NUCLEOTIDE SEQUENCE [LARGE SCALE GENOMIC DNA]</scope>
    <source>
        <strain evidence="1 2">cv. Zhongwan 6</strain>
    </source>
</reference>
<keyword evidence="2" id="KW-1185">Reference proteome</keyword>